<dbReference type="Pfam" id="PF00027">
    <property type="entry name" value="cNMP_binding"/>
    <property type="match status" value="1"/>
</dbReference>
<keyword evidence="1" id="KW-0805">Transcription regulation</keyword>
<dbReference type="PROSITE" id="PS00042">
    <property type="entry name" value="HTH_CRP_1"/>
    <property type="match status" value="1"/>
</dbReference>
<organism evidence="7 8">
    <name type="scientific">Alkalicoccus daliensis</name>
    <dbReference type="NCBI Taxonomy" id="745820"/>
    <lineage>
        <taxon>Bacteria</taxon>
        <taxon>Bacillati</taxon>
        <taxon>Bacillota</taxon>
        <taxon>Bacilli</taxon>
        <taxon>Bacillales</taxon>
        <taxon>Bacillaceae</taxon>
        <taxon>Alkalicoccus</taxon>
    </lineage>
</organism>
<dbReference type="InterPro" id="IPR000595">
    <property type="entry name" value="cNMP-bd_dom"/>
</dbReference>
<dbReference type="Gene3D" id="1.10.10.10">
    <property type="entry name" value="Winged helix-like DNA-binding domain superfamily/Winged helix DNA-binding domain"/>
    <property type="match status" value="1"/>
</dbReference>
<dbReference type="Gene3D" id="2.60.120.10">
    <property type="entry name" value="Jelly Rolls"/>
    <property type="match status" value="1"/>
</dbReference>
<dbReference type="InterPro" id="IPR018335">
    <property type="entry name" value="Tscrpt_reg_HTH_Crp-type_CS"/>
</dbReference>
<dbReference type="PANTHER" id="PTHR24567">
    <property type="entry name" value="CRP FAMILY TRANSCRIPTIONAL REGULATORY PROTEIN"/>
    <property type="match status" value="1"/>
</dbReference>
<keyword evidence="8" id="KW-1185">Reference proteome</keyword>
<feature type="domain" description="HTH crp-type" evidence="6">
    <location>
        <begin position="147"/>
        <end position="222"/>
    </location>
</feature>
<evidence type="ECO:0000313" key="8">
    <source>
        <dbReference type="Proteomes" id="UP000198778"/>
    </source>
</evidence>
<dbReference type="Proteomes" id="UP000198778">
    <property type="component" value="Unassembled WGS sequence"/>
</dbReference>
<keyword evidence="3" id="KW-0010">Activator</keyword>
<dbReference type="AlphaFoldDB" id="A0A1H0HBJ1"/>
<keyword evidence="4" id="KW-0804">Transcription</keyword>
<dbReference type="Pfam" id="PF13545">
    <property type="entry name" value="HTH_Crp_2"/>
    <property type="match status" value="1"/>
</dbReference>
<dbReference type="STRING" id="745820.SAMN04488053_10834"/>
<dbReference type="InterPro" id="IPR012318">
    <property type="entry name" value="HTH_CRP"/>
</dbReference>
<dbReference type="SMART" id="SM00100">
    <property type="entry name" value="cNMP"/>
    <property type="match status" value="1"/>
</dbReference>
<dbReference type="SUPFAM" id="SSF46785">
    <property type="entry name" value="Winged helix' DNA-binding domain"/>
    <property type="match status" value="1"/>
</dbReference>
<dbReference type="InterPro" id="IPR018490">
    <property type="entry name" value="cNMP-bd_dom_sf"/>
</dbReference>
<dbReference type="InterPro" id="IPR014710">
    <property type="entry name" value="RmlC-like_jellyroll"/>
</dbReference>
<feature type="domain" description="Cyclic nucleotide-binding" evidence="5">
    <location>
        <begin position="13"/>
        <end position="133"/>
    </location>
</feature>
<evidence type="ECO:0000256" key="2">
    <source>
        <dbReference type="ARBA" id="ARBA00023125"/>
    </source>
</evidence>
<dbReference type="PROSITE" id="PS51063">
    <property type="entry name" value="HTH_CRP_2"/>
    <property type="match status" value="1"/>
</dbReference>
<evidence type="ECO:0000313" key="7">
    <source>
        <dbReference type="EMBL" id="SDO16424.1"/>
    </source>
</evidence>
<name>A0A1H0HBJ1_9BACI</name>
<proteinExistence type="predicted"/>
<dbReference type="InterPro" id="IPR050397">
    <property type="entry name" value="Env_Response_Regulators"/>
</dbReference>
<gene>
    <name evidence="7" type="ORF">SAMN04488053_10834</name>
</gene>
<dbReference type="GO" id="GO:0003677">
    <property type="term" value="F:DNA binding"/>
    <property type="evidence" value="ECO:0007669"/>
    <property type="project" value="UniProtKB-KW"/>
</dbReference>
<dbReference type="PRINTS" id="PR00034">
    <property type="entry name" value="HTHCRP"/>
</dbReference>
<dbReference type="GO" id="GO:0005829">
    <property type="term" value="C:cytosol"/>
    <property type="evidence" value="ECO:0007669"/>
    <property type="project" value="TreeGrafter"/>
</dbReference>
<keyword evidence="2" id="KW-0238">DNA-binding</keyword>
<dbReference type="SUPFAM" id="SSF51206">
    <property type="entry name" value="cAMP-binding domain-like"/>
    <property type="match status" value="1"/>
</dbReference>
<evidence type="ECO:0000256" key="1">
    <source>
        <dbReference type="ARBA" id="ARBA00023015"/>
    </source>
</evidence>
<evidence type="ECO:0000256" key="4">
    <source>
        <dbReference type="ARBA" id="ARBA00023163"/>
    </source>
</evidence>
<protein>
    <submittedName>
        <fullName evidence="7">CRP/FNR family transcriptional regulator, anaerobic regulatory protein</fullName>
    </submittedName>
</protein>
<accession>A0A1H0HBJ1</accession>
<dbReference type="CDD" id="cd00092">
    <property type="entry name" value="HTH_CRP"/>
    <property type="match status" value="1"/>
</dbReference>
<dbReference type="GO" id="GO:0003700">
    <property type="term" value="F:DNA-binding transcription factor activity"/>
    <property type="evidence" value="ECO:0007669"/>
    <property type="project" value="InterPro"/>
</dbReference>
<dbReference type="SMART" id="SM00419">
    <property type="entry name" value="HTH_CRP"/>
    <property type="match status" value="1"/>
</dbReference>
<evidence type="ECO:0000259" key="6">
    <source>
        <dbReference type="PROSITE" id="PS51063"/>
    </source>
</evidence>
<dbReference type="InterPro" id="IPR036390">
    <property type="entry name" value="WH_DNA-bd_sf"/>
</dbReference>
<dbReference type="RefSeq" id="WP_175444280.1">
    <property type="nucleotide sequence ID" value="NZ_FNIL01000008.1"/>
</dbReference>
<evidence type="ECO:0000259" key="5">
    <source>
        <dbReference type="PROSITE" id="PS50042"/>
    </source>
</evidence>
<dbReference type="PROSITE" id="PS50042">
    <property type="entry name" value="CNMP_BINDING_3"/>
    <property type="match status" value="1"/>
</dbReference>
<dbReference type="PANTHER" id="PTHR24567:SF68">
    <property type="entry name" value="DNA-BINDING TRANSCRIPTIONAL DUAL REGULATOR CRP"/>
    <property type="match status" value="1"/>
</dbReference>
<evidence type="ECO:0000256" key="3">
    <source>
        <dbReference type="ARBA" id="ARBA00023159"/>
    </source>
</evidence>
<dbReference type="EMBL" id="FNIL01000008">
    <property type="protein sequence ID" value="SDO16424.1"/>
    <property type="molecule type" value="Genomic_DNA"/>
</dbReference>
<reference evidence="8" key="1">
    <citation type="submission" date="2016-10" db="EMBL/GenBank/DDBJ databases">
        <authorList>
            <person name="Varghese N."/>
            <person name="Submissions S."/>
        </authorList>
    </citation>
    <scope>NUCLEOTIDE SEQUENCE [LARGE SCALE GENOMIC DNA]</scope>
    <source>
        <strain evidence="8">CGMCC 1.10369</strain>
    </source>
</reference>
<sequence length="228" mass="26025">MTYSNNFFKQFPIFRDLTADELKEVAQIASQKAYPRGNTIFVEGEKRTAVYFILSGLVKVFKVSSEGQEQVISFLQTEEMFPHVGFFDDTDYPATATAVTNVQLLRIPIDAFDQLLLRNPKIAIKVMKVMGEKLLELQQRIQSITSQDVFTRIIGALVKFSRELGKVQTDGKTIKINMPMTNTDLANLIGVTRESVNRALNRLKKEGIIEHSRKEILILDMERLSEYE</sequence>
<dbReference type="CDD" id="cd00038">
    <property type="entry name" value="CAP_ED"/>
    <property type="match status" value="1"/>
</dbReference>
<dbReference type="InterPro" id="IPR036388">
    <property type="entry name" value="WH-like_DNA-bd_sf"/>
</dbReference>